<evidence type="ECO:0000313" key="2">
    <source>
        <dbReference type="Proteomes" id="UP000789366"/>
    </source>
</evidence>
<sequence length="75" mass="8679">RNNSHNNGNPNQQLNQDPLHIVLKEIAKAFKDATFEVQDSLWLSVTELSTLEDAIISTHKIEAEKYYNRKNREKA</sequence>
<dbReference type="EMBL" id="CAJVPW010000570">
    <property type="protein sequence ID" value="CAG8458745.1"/>
    <property type="molecule type" value="Genomic_DNA"/>
</dbReference>
<dbReference type="Proteomes" id="UP000789366">
    <property type="component" value="Unassembled WGS sequence"/>
</dbReference>
<accession>A0ACA9K8W2</accession>
<gene>
    <name evidence="1" type="ORF">SPELUC_LOCUS1160</name>
</gene>
<feature type="non-terminal residue" evidence="1">
    <location>
        <position position="1"/>
    </location>
</feature>
<comment type="caution">
    <text evidence="1">The sequence shown here is derived from an EMBL/GenBank/DDBJ whole genome shotgun (WGS) entry which is preliminary data.</text>
</comment>
<reference evidence="1" key="1">
    <citation type="submission" date="2021-06" db="EMBL/GenBank/DDBJ databases">
        <authorList>
            <person name="Kallberg Y."/>
            <person name="Tangrot J."/>
            <person name="Rosling A."/>
        </authorList>
    </citation>
    <scope>NUCLEOTIDE SEQUENCE</scope>
    <source>
        <strain evidence="1">28 12/20/2015</strain>
    </source>
</reference>
<keyword evidence="2" id="KW-1185">Reference proteome</keyword>
<proteinExistence type="predicted"/>
<protein>
    <submittedName>
        <fullName evidence="1">8584_t:CDS:1</fullName>
    </submittedName>
</protein>
<organism evidence="1 2">
    <name type="scientific">Cetraspora pellucida</name>
    <dbReference type="NCBI Taxonomy" id="1433469"/>
    <lineage>
        <taxon>Eukaryota</taxon>
        <taxon>Fungi</taxon>
        <taxon>Fungi incertae sedis</taxon>
        <taxon>Mucoromycota</taxon>
        <taxon>Glomeromycotina</taxon>
        <taxon>Glomeromycetes</taxon>
        <taxon>Diversisporales</taxon>
        <taxon>Gigasporaceae</taxon>
        <taxon>Cetraspora</taxon>
    </lineage>
</organism>
<evidence type="ECO:0000313" key="1">
    <source>
        <dbReference type="EMBL" id="CAG8458745.1"/>
    </source>
</evidence>
<name>A0ACA9K8W2_9GLOM</name>